<keyword evidence="3 5" id="KW-0012">Acyltransferase</keyword>
<dbReference type="GO" id="GO:0016746">
    <property type="term" value="F:acyltransferase activity"/>
    <property type="evidence" value="ECO:0007669"/>
    <property type="project" value="UniProtKB-KW"/>
</dbReference>
<name>A0ABU4UCH6_9GAMM</name>
<dbReference type="EMBL" id="JAXARY010000005">
    <property type="protein sequence ID" value="MDX8127148.1"/>
    <property type="molecule type" value="Genomic_DNA"/>
</dbReference>
<organism evidence="5 6">
    <name type="scientific">Methylomonas defluvii</name>
    <dbReference type="NCBI Taxonomy" id="3045149"/>
    <lineage>
        <taxon>Bacteria</taxon>
        <taxon>Pseudomonadati</taxon>
        <taxon>Pseudomonadota</taxon>
        <taxon>Gammaproteobacteria</taxon>
        <taxon>Methylococcales</taxon>
        <taxon>Methylococcaceae</taxon>
        <taxon>Methylomonas</taxon>
    </lineage>
</organism>
<evidence type="ECO:0000256" key="3">
    <source>
        <dbReference type="ARBA" id="ARBA00023315"/>
    </source>
</evidence>
<evidence type="ECO:0000256" key="4">
    <source>
        <dbReference type="SAM" id="Phobius"/>
    </source>
</evidence>
<dbReference type="RefSeq" id="WP_319961124.1">
    <property type="nucleotide sequence ID" value="NZ_JAXARY010000005.1"/>
</dbReference>
<keyword evidence="4" id="KW-1133">Transmembrane helix</keyword>
<sequence length="210" mass="22528">MQKMYMFIEKLILFAIRVKLFILKRCWNYSGRIYLKAIGVITAGPPMLYGYPVITLKPKSKIILGEGVVLCSDSRFTDLGVCRPVVIRTLRPGALVSIGNNTGLSGVAVCAAISVEIGSECLLGADVQIFDTDFHQVAANNRRFNKSPENVKCAPVIIENNVFIGAGSKIMKGVKIGSNSVIGAGSVVTRDIPENSIAAGNPARVLGRVC</sequence>
<dbReference type="InterPro" id="IPR018357">
    <property type="entry name" value="Hexapep_transf_CS"/>
</dbReference>
<dbReference type="CDD" id="cd04647">
    <property type="entry name" value="LbH_MAT_like"/>
    <property type="match status" value="1"/>
</dbReference>
<keyword evidence="4" id="KW-0812">Transmembrane</keyword>
<evidence type="ECO:0000313" key="5">
    <source>
        <dbReference type="EMBL" id="MDX8127148.1"/>
    </source>
</evidence>
<comment type="caution">
    <text evidence="5">The sequence shown here is derived from an EMBL/GenBank/DDBJ whole genome shotgun (WGS) entry which is preliminary data.</text>
</comment>
<proteinExistence type="predicted"/>
<keyword evidence="2" id="KW-0677">Repeat</keyword>
<evidence type="ECO:0000313" key="6">
    <source>
        <dbReference type="Proteomes" id="UP001284537"/>
    </source>
</evidence>
<evidence type="ECO:0000256" key="2">
    <source>
        <dbReference type="ARBA" id="ARBA00022737"/>
    </source>
</evidence>
<keyword evidence="1 5" id="KW-0808">Transferase</keyword>
<dbReference type="Gene3D" id="2.160.10.10">
    <property type="entry name" value="Hexapeptide repeat proteins"/>
    <property type="match status" value="1"/>
</dbReference>
<gene>
    <name evidence="5" type="ORF">QLH52_07640</name>
</gene>
<dbReference type="InterPro" id="IPR011004">
    <property type="entry name" value="Trimer_LpxA-like_sf"/>
</dbReference>
<dbReference type="EC" id="2.3.1.-" evidence="5"/>
<dbReference type="InterPro" id="IPR051159">
    <property type="entry name" value="Hexapeptide_acetyltransf"/>
</dbReference>
<dbReference type="Proteomes" id="UP001284537">
    <property type="component" value="Unassembled WGS sequence"/>
</dbReference>
<keyword evidence="4" id="KW-0472">Membrane</keyword>
<evidence type="ECO:0000256" key="1">
    <source>
        <dbReference type="ARBA" id="ARBA00022679"/>
    </source>
</evidence>
<dbReference type="PANTHER" id="PTHR23416:SF78">
    <property type="entry name" value="LIPOPOLYSACCHARIDE BIOSYNTHESIS O-ACETYL TRANSFERASE WBBJ-RELATED"/>
    <property type="match status" value="1"/>
</dbReference>
<keyword evidence="6" id="KW-1185">Reference proteome</keyword>
<reference evidence="5 6" key="1">
    <citation type="submission" date="2023-11" db="EMBL/GenBank/DDBJ databases">
        <authorList>
            <person name="Ouyang M.-Y."/>
        </authorList>
    </citation>
    <scope>NUCLEOTIDE SEQUENCE [LARGE SCALE GENOMIC DNA]</scope>
    <source>
        <strain evidence="5 6">OY6</strain>
    </source>
</reference>
<accession>A0ABU4UCH6</accession>
<dbReference type="InterPro" id="IPR001451">
    <property type="entry name" value="Hexapep"/>
</dbReference>
<dbReference type="PANTHER" id="PTHR23416">
    <property type="entry name" value="SIALIC ACID SYNTHASE-RELATED"/>
    <property type="match status" value="1"/>
</dbReference>
<dbReference type="SUPFAM" id="SSF51161">
    <property type="entry name" value="Trimeric LpxA-like enzymes"/>
    <property type="match status" value="1"/>
</dbReference>
<protein>
    <submittedName>
        <fullName evidence="5">Acyltransferase</fullName>
        <ecNumber evidence="5">2.3.1.-</ecNumber>
    </submittedName>
</protein>
<dbReference type="PROSITE" id="PS00101">
    <property type="entry name" value="HEXAPEP_TRANSFERASES"/>
    <property type="match status" value="1"/>
</dbReference>
<dbReference type="Pfam" id="PF14602">
    <property type="entry name" value="Hexapep_2"/>
    <property type="match status" value="1"/>
</dbReference>
<feature type="transmembrane region" description="Helical" evidence="4">
    <location>
        <begin position="33"/>
        <end position="51"/>
    </location>
</feature>